<evidence type="ECO:0000256" key="3">
    <source>
        <dbReference type="ARBA" id="ARBA00023163"/>
    </source>
</evidence>
<dbReference type="PANTHER" id="PTHR47506">
    <property type="entry name" value="TRANSCRIPTIONAL REGULATORY PROTEIN"/>
    <property type="match status" value="1"/>
</dbReference>
<feature type="domain" description="HTH tetR-type" evidence="4">
    <location>
        <begin position="16"/>
        <end position="60"/>
    </location>
</feature>
<dbReference type="Gene3D" id="1.10.357.10">
    <property type="entry name" value="Tetracycline Repressor, domain 2"/>
    <property type="match status" value="1"/>
</dbReference>
<evidence type="ECO:0000313" key="5">
    <source>
        <dbReference type="EMBL" id="PXW98853.1"/>
    </source>
</evidence>
<proteinExistence type="predicted"/>
<evidence type="ECO:0000256" key="1">
    <source>
        <dbReference type="ARBA" id="ARBA00023015"/>
    </source>
</evidence>
<dbReference type="SUPFAM" id="SSF46689">
    <property type="entry name" value="Homeodomain-like"/>
    <property type="match status" value="1"/>
</dbReference>
<dbReference type="OrthoDB" id="9805134at2"/>
<comment type="caution">
    <text evidence="5">The sequence shown here is derived from an EMBL/GenBank/DDBJ whole genome shotgun (WGS) entry which is preliminary data.</text>
</comment>
<gene>
    <name evidence="5" type="ORF">C8E89_1433</name>
</gene>
<evidence type="ECO:0000256" key="2">
    <source>
        <dbReference type="ARBA" id="ARBA00023125"/>
    </source>
</evidence>
<keyword evidence="2" id="KW-0238">DNA-binding</keyword>
<dbReference type="Pfam" id="PF00440">
    <property type="entry name" value="TetR_N"/>
    <property type="match status" value="1"/>
</dbReference>
<dbReference type="EMBL" id="QJJU01000043">
    <property type="protein sequence ID" value="PXW98853.1"/>
    <property type="molecule type" value="Genomic_DNA"/>
</dbReference>
<evidence type="ECO:0000259" key="4">
    <source>
        <dbReference type="Pfam" id="PF00440"/>
    </source>
</evidence>
<evidence type="ECO:0000313" key="6">
    <source>
        <dbReference type="Proteomes" id="UP000247781"/>
    </source>
</evidence>
<dbReference type="PANTHER" id="PTHR47506:SF1">
    <property type="entry name" value="HTH-TYPE TRANSCRIPTIONAL REGULATOR YJDC"/>
    <property type="match status" value="1"/>
</dbReference>
<accession>A0A318H539</accession>
<dbReference type="GO" id="GO:0003677">
    <property type="term" value="F:DNA binding"/>
    <property type="evidence" value="ECO:0007669"/>
    <property type="project" value="UniProtKB-KW"/>
</dbReference>
<dbReference type="SUPFAM" id="SSF48498">
    <property type="entry name" value="Tetracyclin repressor-like, C-terminal domain"/>
    <property type="match status" value="1"/>
</dbReference>
<dbReference type="InterPro" id="IPR009057">
    <property type="entry name" value="Homeodomain-like_sf"/>
</dbReference>
<organism evidence="5 6">
    <name type="scientific">Mycolicibacterium moriokaense</name>
    <dbReference type="NCBI Taxonomy" id="39691"/>
    <lineage>
        <taxon>Bacteria</taxon>
        <taxon>Bacillati</taxon>
        <taxon>Actinomycetota</taxon>
        <taxon>Actinomycetes</taxon>
        <taxon>Mycobacteriales</taxon>
        <taxon>Mycobacteriaceae</taxon>
        <taxon>Mycolicibacterium</taxon>
    </lineage>
</organism>
<dbReference type="InterPro" id="IPR036271">
    <property type="entry name" value="Tet_transcr_reg_TetR-rel_C_sf"/>
</dbReference>
<dbReference type="Gene3D" id="1.10.10.60">
    <property type="entry name" value="Homeodomain-like"/>
    <property type="match status" value="1"/>
</dbReference>
<dbReference type="Proteomes" id="UP000247781">
    <property type="component" value="Unassembled WGS sequence"/>
</dbReference>
<reference evidence="5 6" key="2">
    <citation type="submission" date="2018-06" db="EMBL/GenBank/DDBJ databases">
        <title>Sequencing of bacterial isolates from soil warming experiment in Harvard Forest, Massachusetts, USA.</title>
        <authorList>
            <person name="Deangelis K.PhD."/>
        </authorList>
    </citation>
    <scope>NUCLEOTIDE SEQUENCE [LARGE SCALE GENOMIC DNA]</scope>
    <source>
        <strain evidence="5 6">GAS496</strain>
    </source>
</reference>
<keyword evidence="6" id="KW-1185">Reference proteome</keyword>
<dbReference type="AlphaFoldDB" id="A0A318H539"/>
<keyword evidence="3" id="KW-0804">Transcription</keyword>
<keyword evidence="1" id="KW-0805">Transcription regulation</keyword>
<protein>
    <submittedName>
        <fullName evidence="5">TetR family transcriptional regulator</fullName>
    </submittedName>
</protein>
<sequence>MAKRGRPAGFDRSEALDRAMEMFWERGYEGTTLEDLQEAMGNISPTSFYHAFGSKEALFRLVVEKYRQTVGGPALTALEESPTAREAVHQMLRLTAESFCYPGKPHGCMLVLGATNCTPANAGPQEYLRSIRQQTPTVLRRRLARAVAEGDLTALADITSIAAFYATVLHGLAVRAGDGASKKALMAAVDGAMAAWPALTG</sequence>
<reference evidence="6" key="1">
    <citation type="submission" date="2018-05" db="EMBL/GenBank/DDBJ databases">
        <authorList>
            <person name="Deangelis K."/>
            <person name="Huntemann M."/>
            <person name="Clum A."/>
            <person name="Pillay M."/>
            <person name="Palaniappan K."/>
            <person name="Varghese N."/>
            <person name="Mikhailova N."/>
            <person name="Stamatis D."/>
            <person name="Reddy T."/>
            <person name="Daum C."/>
            <person name="Shapiro N."/>
            <person name="Ivanova N."/>
            <person name="Kyrpides N."/>
            <person name="Woyke T."/>
        </authorList>
    </citation>
    <scope>NUCLEOTIDE SEQUENCE [LARGE SCALE GENOMIC DNA]</scope>
    <source>
        <strain evidence="6">GAS496</strain>
    </source>
</reference>
<dbReference type="InterPro" id="IPR001647">
    <property type="entry name" value="HTH_TetR"/>
</dbReference>
<name>A0A318H539_9MYCO</name>